<name>A0ABW6EX66_9ACTN</name>
<comment type="caution">
    <text evidence="2">The sequence shown here is derived from an EMBL/GenBank/DDBJ whole genome shotgun (WGS) entry which is preliminary data.</text>
</comment>
<dbReference type="EMBL" id="JBHXKZ010000002">
    <property type="protein sequence ID" value="MFD4821621.1"/>
    <property type="molecule type" value="Genomic_DNA"/>
</dbReference>
<gene>
    <name evidence="2" type="ORF">ACFWOQ_03510</name>
</gene>
<keyword evidence="3" id="KW-1185">Reference proteome</keyword>
<accession>A0ABW6EX66</accession>
<proteinExistence type="predicted"/>
<dbReference type="Proteomes" id="UP001598352">
    <property type="component" value="Unassembled WGS sequence"/>
</dbReference>
<evidence type="ECO:0008006" key="4">
    <source>
        <dbReference type="Google" id="ProtNLM"/>
    </source>
</evidence>
<evidence type="ECO:0000256" key="1">
    <source>
        <dbReference type="SAM" id="SignalP"/>
    </source>
</evidence>
<keyword evidence="1" id="KW-0732">Signal</keyword>
<dbReference type="RefSeq" id="WP_382770032.1">
    <property type="nucleotide sequence ID" value="NZ_JBHXED010000033.1"/>
</dbReference>
<feature type="signal peptide" evidence="1">
    <location>
        <begin position="1"/>
        <end position="31"/>
    </location>
</feature>
<feature type="chain" id="PRO_5046913147" description="Secreted protein" evidence="1">
    <location>
        <begin position="32"/>
        <end position="287"/>
    </location>
</feature>
<evidence type="ECO:0000313" key="3">
    <source>
        <dbReference type="Proteomes" id="UP001598352"/>
    </source>
</evidence>
<reference evidence="2 3" key="1">
    <citation type="submission" date="2024-09" db="EMBL/GenBank/DDBJ databases">
        <title>The Natural Products Discovery Center: Release of the First 8490 Sequenced Strains for Exploring Actinobacteria Biosynthetic Diversity.</title>
        <authorList>
            <person name="Kalkreuter E."/>
            <person name="Kautsar S.A."/>
            <person name="Yang D."/>
            <person name="Bader C.D."/>
            <person name="Teijaro C.N."/>
            <person name="Fluegel L."/>
            <person name="Davis C.M."/>
            <person name="Simpson J.R."/>
            <person name="Lauterbach L."/>
            <person name="Steele A.D."/>
            <person name="Gui C."/>
            <person name="Meng S."/>
            <person name="Li G."/>
            <person name="Viehrig K."/>
            <person name="Ye F."/>
            <person name="Su P."/>
            <person name="Kiefer A.F."/>
            <person name="Nichols A."/>
            <person name="Cepeda A.J."/>
            <person name="Yan W."/>
            <person name="Fan B."/>
            <person name="Jiang Y."/>
            <person name="Adhikari A."/>
            <person name="Zheng C.-J."/>
            <person name="Schuster L."/>
            <person name="Cowan T.M."/>
            <person name="Smanski M.J."/>
            <person name="Chevrette M.G."/>
            <person name="De Carvalho L.P.S."/>
            <person name="Shen B."/>
        </authorList>
    </citation>
    <scope>NUCLEOTIDE SEQUENCE [LARGE SCALE GENOMIC DNA]</scope>
    <source>
        <strain evidence="2 3">NPDC058428</strain>
    </source>
</reference>
<organism evidence="2 3">
    <name type="scientific">Streptomyces rubiginosohelvolus</name>
    <dbReference type="NCBI Taxonomy" id="67362"/>
    <lineage>
        <taxon>Bacteria</taxon>
        <taxon>Bacillati</taxon>
        <taxon>Actinomycetota</taxon>
        <taxon>Actinomycetes</taxon>
        <taxon>Kitasatosporales</taxon>
        <taxon>Streptomycetaceae</taxon>
        <taxon>Streptomyces</taxon>
    </lineage>
</organism>
<evidence type="ECO:0000313" key="2">
    <source>
        <dbReference type="EMBL" id="MFD4821621.1"/>
    </source>
</evidence>
<protein>
    <recommendedName>
        <fullName evidence="4">Secreted protein</fullName>
    </recommendedName>
</protein>
<sequence>MRAFTKALVSAGAAVGIAATGNLATTGTAMAAASPGPRSAVAVSPSDVSAAPTWQAMDTVCKTYTALDGVTSRGQICAEVQKRVTDTGSVTGYRGRVVLSPLNGYEMKPTTYHWNTGAGLSEVCAGGCAPQAGAWTSAWSPVHTAGSGPYKVQGEFGDGSLWDLHASWGAWQTADQTCLTYTAGKVCVRYEVRSYRDTPQERSRLTYTPVKGGYIIPISIGVGSEIDGSTTGTTRNLCQPCTKRTTSYSATVSRDTPNPGGTNEYYATARFEHPNGKTSTLKAAITG</sequence>